<name>A0AAX0YZZ5_9GAMM</name>
<dbReference type="Gene3D" id="2.40.128.130">
    <property type="entry name" value="Autotransporter beta-domain"/>
    <property type="match status" value="1"/>
</dbReference>
<proteinExistence type="predicted"/>
<protein>
    <submittedName>
        <fullName evidence="2">Autotransporter domain-containing protein</fullName>
    </submittedName>
</protein>
<sequence>MISDFNSNQLPNLSAINDITITSKTSNTNYGGSDLLSNVIIMPNGKLSITDNAVANKTIAEGTTNSASGMGAYFYVNGDAKSNNATIGNNGFLNIGENRNQEYKNGHWVDKPLSEQLTKNKAYATNTHLLKGGNLWTGINSVTEGTINEGGILNEYYGSVSNSVNTAGGREYTYSPVVSSNSKFNRSYDYVGLQSKKGGTQNNVTAENHSLINVTNSGYINKIKSTDSTINSNNKGAINDIESHHSIINVNTGGVISNVTATNNSIINNNNSMNGKNTLTNSTLNANSGSKSDTVTLNGSLINVNGTSTISNIISNNNNNTISFPSKKPVTLNSNSISGDYTVKISSNLNNFSTDLINVKHGISGNLKLDFSGLGKTGRNTLGNGIKIINNENLSSNHHITMTKPINRGILVYNLKNIDNDYYLQSTLNKVNYINVYTPLALSDYSLSNTGSLYQRQGSFINTSKHDVWVKYNSKKQKINDGQLSSNTLTLGYTFYNNNNSNKHIDSGLMLNLGKLDFSYNSEVNNTNAISVYNYTTIKKPNYYFDFVNGFGLYKSKINPTISNETESFDSKIFTSSIETGYLFKYHKINIIPQTQLIYQNYSQNSYNLVGYESDTKMNSVKQNNIIGRVGININRDFQSKYLYQPFIQLSVYNKFNKSHNITATDINVSQFAQVKDDKTWLNVTAGLNVKVSDQSNVYADVIYDHHNLNELIAYRYSF</sequence>
<accession>A0AAX0YZZ5</accession>
<evidence type="ECO:0000313" key="3">
    <source>
        <dbReference type="Proteomes" id="UP000240728"/>
    </source>
</evidence>
<dbReference type="SUPFAM" id="SSF103515">
    <property type="entry name" value="Autotransporter"/>
    <property type="match status" value="1"/>
</dbReference>
<feature type="domain" description="Autotransporter" evidence="1">
    <location>
        <begin position="461"/>
        <end position="719"/>
    </location>
</feature>
<evidence type="ECO:0000313" key="2">
    <source>
        <dbReference type="EMBL" id="PSX46473.1"/>
    </source>
</evidence>
<dbReference type="Gene3D" id="2.160.20.20">
    <property type="match status" value="1"/>
</dbReference>
<keyword evidence="3" id="KW-1185">Reference proteome</keyword>
<dbReference type="AlphaFoldDB" id="A0AAX0YZZ5"/>
<dbReference type="SUPFAM" id="SSF51126">
    <property type="entry name" value="Pectin lyase-like"/>
    <property type="match status" value="1"/>
</dbReference>
<dbReference type="InterPro" id="IPR012332">
    <property type="entry name" value="Autotransporter_pectin_lyase_C"/>
</dbReference>
<dbReference type="PROSITE" id="PS51208">
    <property type="entry name" value="AUTOTRANSPORTER"/>
    <property type="match status" value="1"/>
</dbReference>
<dbReference type="Proteomes" id="UP000240728">
    <property type="component" value="Unassembled WGS sequence"/>
</dbReference>
<gene>
    <name evidence="2" type="ORF">C0W53_00125</name>
</gene>
<dbReference type="EMBL" id="PYOZ01000001">
    <property type="protein sequence ID" value="PSX46473.1"/>
    <property type="molecule type" value="Genomic_DNA"/>
</dbReference>
<evidence type="ECO:0000259" key="1">
    <source>
        <dbReference type="PROSITE" id="PS51208"/>
    </source>
</evidence>
<dbReference type="InterPro" id="IPR005546">
    <property type="entry name" value="Autotransporte_beta"/>
</dbReference>
<reference evidence="2 3" key="1">
    <citation type="submission" date="2018-01" db="EMBL/GenBank/DDBJ databases">
        <title>Whole genome sequencing of Histamine producing bacteria.</title>
        <authorList>
            <person name="Butler K."/>
        </authorList>
    </citation>
    <scope>NUCLEOTIDE SEQUENCE [LARGE SCALE GENOMIC DNA]</scope>
    <source>
        <strain evidence="2 3">A1-4</strain>
    </source>
</reference>
<dbReference type="InterPro" id="IPR036709">
    <property type="entry name" value="Autotransporte_beta_dom_sf"/>
</dbReference>
<comment type="caution">
    <text evidence="2">The sequence shown here is derived from an EMBL/GenBank/DDBJ whole genome shotgun (WGS) entry which is preliminary data.</text>
</comment>
<organism evidence="2 3">
    <name type="scientific">Photobacterium kishitanii</name>
    <dbReference type="NCBI Taxonomy" id="318456"/>
    <lineage>
        <taxon>Bacteria</taxon>
        <taxon>Pseudomonadati</taxon>
        <taxon>Pseudomonadota</taxon>
        <taxon>Gammaproteobacteria</taxon>
        <taxon>Vibrionales</taxon>
        <taxon>Vibrionaceae</taxon>
        <taxon>Photobacterium</taxon>
    </lineage>
</organism>
<dbReference type="SMART" id="SM00869">
    <property type="entry name" value="Autotransporter"/>
    <property type="match status" value="1"/>
</dbReference>
<dbReference type="InterPro" id="IPR011050">
    <property type="entry name" value="Pectin_lyase_fold/virulence"/>
</dbReference>
<dbReference type="RefSeq" id="WP_045043392.1">
    <property type="nucleotide sequence ID" value="NZ_JZSP01000016.1"/>
</dbReference>
<dbReference type="Pfam" id="PF03797">
    <property type="entry name" value="Autotransporter"/>
    <property type="match status" value="1"/>
</dbReference>